<evidence type="ECO:0000313" key="2">
    <source>
        <dbReference type="WBParaSite" id="PS1159_v2.g13806.t1"/>
    </source>
</evidence>
<protein>
    <submittedName>
        <fullName evidence="2">Uncharacterized protein</fullName>
    </submittedName>
</protein>
<reference evidence="2" key="1">
    <citation type="submission" date="2022-11" db="UniProtKB">
        <authorList>
            <consortium name="WormBaseParasite"/>
        </authorList>
    </citation>
    <scope>IDENTIFICATION</scope>
</reference>
<accession>A0AC35F4Q9</accession>
<dbReference type="Proteomes" id="UP000887580">
    <property type="component" value="Unplaced"/>
</dbReference>
<name>A0AC35F4Q9_9BILA</name>
<organism evidence="1 2">
    <name type="scientific">Panagrolaimus sp. PS1159</name>
    <dbReference type="NCBI Taxonomy" id="55785"/>
    <lineage>
        <taxon>Eukaryota</taxon>
        <taxon>Metazoa</taxon>
        <taxon>Ecdysozoa</taxon>
        <taxon>Nematoda</taxon>
        <taxon>Chromadorea</taxon>
        <taxon>Rhabditida</taxon>
        <taxon>Tylenchina</taxon>
        <taxon>Panagrolaimomorpha</taxon>
        <taxon>Panagrolaimoidea</taxon>
        <taxon>Panagrolaimidae</taxon>
        <taxon>Panagrolaimus</taxon>
    </lineage>
</organism>
<evidence type="ECO:0000313" key="1">
    <source>
        <dbReference type="Proteomes" id="UP000887580"/>
    </source>
</evidence>
<proteinExistence type="predicted"/>
<dbReference type="WBParaSite" id="PS1159_v2.g13806.t1">
    <property type="protein sequence ID" value="PS1159_v2.g13806.t1"/>
    <property type="gene ID" value="PS1159_v2.g13806"/>
</dbReference>
<sequence length="60" mass="6683">MAAKLGTKYGILEKVAGYLVYLIPLLPLPLLAPRFLYEAKYYIGISGELGLKYLDSYIQG</sequence>